<dbReference type="SUPFAM" id="SSF48452">
    <property type="entry name" value="TPR-like"/>
    <property type="match status" value="1"/>
</dbReference>
<gene>
    <name evidence="1" type="ORF">CCMP2556_LOCUS10381</name>
</gene>
<evidence type="ECO:0000313" key="2">
    <source>
        <dbReference type="Proteomes" id="UP001642484"/>
    </source>
</evidence>
<protein>
    <submittedName>
        <fullName evidence="1">Uncharacterized protein</fullName>
    </submittedName>
</protein>
<proteinExistence type="predicted"/>
<sequence>MGLVPHPWNWLCKLSLTFRESALITCSTCFDGVLTTFHQPWPWPKRVSFEFPHPLGLGVNRLKHPGEAFRKNLHQRGDMYMCCHPKQLSNHCGQVVDLCTTKNTLILCKTFCLASAFFLKRFGVPCPSRCRHTMGARPVLMALLALVALKGDDLRAWVTSPREDAAMGYYTAALKGAAQVGGQKSSSFQRLARLHYRAVELRRQHRWDGATQVYRAAIALQEKMPPPKEVPAYAAVACSWLNLALTEKNNQCLENARQTFQKGTQMVQELMHRELDVWIDGRHRLRSHGPITDSHELRSACSWLATLLVAWGLLETKRGFRARAKVLAARAAVLDRSKAKVLSWKIVTG</sequence>
<evidence type="ECO:0000313" key="1">
    <source>
        <dbReference type="EMBL" id="CAK9011262.1"/>
    </source>
</evidence>
<keyword evidence="2" id="KW-1185">Reference proteome</keyword>
<dbReference type="Proteomes" id="UP001642484">
    <property type="component" value="Unassembled WGS sequence"/>
</dbReference>
<reference evidence="1 2" key="1">
    <citation type="submission" date="2024-02" db="EMBL/GenBank/DDBJ databases">
        <authorList>
            <person name="Chen Y."/>
            <person name="Shah S."/>
            <person name="Dougan E. K."/>
            <person name="Thang M."/>
            <person name="Chan C."/>
        </authorList>
    </citation>
    <scope>NUCLEOTIDE SEQUENCE [LARGE SCALE GENOMIC DNA]</scope>
</reference>
<dbReference type="EMBL" id="CAXAMN010004858">
    <property type="protein sequence ID" value="CAK9011262.1"/>
    <property type="molecule type" value="Genomic_DNA"/>
</dbReference>
<dbReference type="InterPro" id="IPR011990">
    <property type="entry name" value="TPR-like_helical_dom_sf"/>
</dbReference>
<name>A0ABP0JA61_9DINO</name>
<organism evidence="1 2">
    <name type="scientific">Durusdinium trenchii</name>
    <dbReference type="NCBI Taxonomy" id="1381693"/>
    <lineage>
        <taxon>Eukaryota</taxon>
        <taxon>Sar</taxon>
        <taxon>Alveolata</taxon>
        <taxon>Dinophyceae</taxon>
        <taxon>Suessiales</taxon>
        <taxon>Symbiodiniaceae</taxon>
        <taxon>Durusdinium</taxon>
    </lineage>
</organism>
<accession>A0ABP0JA61</accession>
<dbReference type="Gene3D" id="1.25.40.10">
    <property type="entry name" value="Tetratricopeptide repeat domain"/>
    <property type="match status" value="1"/>
</dbReference>
<comment type="caution">
    <text evidence="1">The sequence shown here is derived from an EMBL/GenBank/DDBJ whole genome shotgun (WGS) entry which is preliminary data.</text>
</comment>